<dbReference type="GO" id="GO:0033209">
    <property type="term" value="P:tumor necrosis factor-mediated signaling pathway"/>
    <property type="evidence" value="ECO:0000318"/>
    <property type="project" value="GO_Central"/>
</dbReference>
<reference evidence="5 6" key="1">
    <citation type="journal article" date="2008" name="Nature">
        <title>Genome analysis of the platypus reveals unique signatures of evolution.</title>
        <authorList>
            <person name="Warren W.C."/>
            <person name="Hillier L.W."/>
            <person name="Marshall Graves J.A."/>
            <person name="Birney E."/>
            <person name="Ponting C.P."/>
            <person name="Grutzner F."/>
            <person name="Belov K."/>
            <person name="Miller W."/>
            <person name="Clarke L."/>
            <person name="Chinwalla A.T."/>
            <person name="Yang S.P."/>
            <person name="Heger A."/>
            <person name="Locke D.P."/>
            <person name="Miethke P."/>
            <person name="Waters P.D."/>
            <person name="Veyrunes F."/>
            <person name="Fulton L."/>
            <person name="Fulton B."/>
            <person name="Graves T."/>
            <person name="Wallis J."/>
            <person name="Puente X.S."/>
            <person name="Lopez-Otin C."/>
            <person name="Ordonez G.R."/>
            <person name="Eichler E.E."/>
            <person name="Chen L."/>
            <person name="Cheng Z."/>
            <person name="Deakin J.E."/>
            <person name="Alsop A."/>
            <person name="Thompson K."/>
            <person name="Kirby P."/>
            <person name="Papenfuss A.T."/>
            <person name="Wakefield M.J."/>
            <person name="Olender T."/>
            <person name="Lancet D."/>
            <person name="Huttley G.A."/>
            <person name="Smit A.F."/>
            <person name="Pask A."/>
            <person name="Temple-Smith P."/>
            <person name="Batzer M.A."/>
            <person name="Walker J.A."/>
            <person name="Konkel M.K."/>
            <person name="Harris R.S."/>
            <person name="Whittington C.M."/>
            <person name="Wong E.S."/>
            <person name="Gemmell N.J."/>
            <person name="Buschiazzo E."/>
            <person name="Vargas Jentzsch I.M."/>
            <person name="Merkel A."/>
            <person name="Schmitz J."/>
            <person name="Zemann A."/>
            <person name="Churakov G."/>
            <person name="Kriegs J.O."/>
            <person name="Brosius J."/>
            <person name="Murchison E.P."/>
            <person name="Sachidanandam R."/>
            <person name="Smith C."/>
            <person name="Hannon G.J."/>
            <person name="Tsend-Ayush E."/>
            <person name="McMillan D."/>
            <person name="Attenborough R."/>
            <person name="Rens W."/>
            <person name="Ferguson-Smith M."/>
            <person name="Lefevre C.M."/>
            <person name="Sharp J.A."/>
            <person name="Nicholas K.R."/>
            <person name="Ray D.A."/>
            <person name="Kube M."/>
            <person name="Reinhardt R."/>
            <person name="Pringle T.H."/>
            <person name="Taylor J."/>
            <person name="Jones R.C."/>
            <person name="Nixon B."/>
            <person name="Dacheux J.L."/>
            <person name="Niwa H."/>
            <person name="Sekita Y."/>
            <person name="Huang X."/>
            <person name="Stark A."/>
            <person name="Kheradpour P."/>
            <person name="Kellis M."/>
            <person name="Flicek P."/>
            <person name="Chen Y."/>
            <person name="Webber C."/>
            <person name="Hardison R."/>
            <person name="Nelson J."/>
            <person name="Hallsworth-Pepin K."/>
            <person name="Delehaunty K."/>
            <person name="Markovic C."/>
            <person name="Minx P."/>
            <person name="Feng Y."/>
            <person name="Kremitzki C."/>
            <person name="Mitreva M."/>
            <person name="Glasscock J."/>
            <person name="Wylie T."/>
            <person name="Wohldmann P."/>
            <person name="Thiru P."/>
            <person name="Nhan M.N."/>
            <person name="Pohl C.S."/>
            <person name="Smith S.M."/>
            <person name="Hou S."/>
            <person name="Nefedov M."/>
            <person name="de Jong P.J."/>
            <person name="Renfree M.B."/>
            <person name="Mardis E.R."/>
            <person name="Wilson R.K."/>
        </authorList>
    </citation>
    <scope>NUCLEOTIDE SEQUENCE [LARGE SCALE GENOMIC DNA]</scope>
    <source>
        <strain evidence="5 6">Glennie</strain>
    </source>
</reference>
<dbReference type="Pfam" id="PF18278">
    <property type="entry name" value="RANK_CRD_2"/>
    <property type="match status" value="1"/>
</dbReference>
<feature type="compositionally biased region" description="Basic and acidic residues" evidence="2">
    <location>
        <begin position="542"/>
        <end position="554"/>
    </location>
</feature>
<feature type="compositionally biased region" description="Low complexity" evidence="2">
    <location>
        <begin position="441"/>
        <end position="450"/>
    </location>
</feature>
<feature type="transmembrane region" description="Helical" evidence="3">
    <location>
        <begin position="159"/>
        <end position="180"/>
    </location>
</feature>
<reference evidence="5" key="2">
    <citation type="submission" date="2025-08" db="UniProtKB">
        <authorList>
            <consortium name="Ensembl"/>
        </authorList>
    </citation>
    <scope>IDENTIFICATION</scope>
    <source>
        <strain evidence="5">Glennie</strain>
    </source>
</reference>
<dbReference type="CDD" id="cd13411">
    <property type="entry name" value="TNFRSF11A"/>
    <property type="match status" value="1"/>
</dbReference>
<dbReference type="Bgee" id="ENSOANG00000008029">
    <property type="expression patterns" value="Expressed in heart and 7 other cell types or tissues"/>
</dbReference>
<dbReference type="GeneTree" id="ENSGT00940000161211"/>
<dbReference type="STRING" id="9258.ENSOANP00000012766"/>
<keyword evidence="3" id="KW-0472">Membrane</keyword>
<dbReference type="InParanoid" id="F7ENY4"/>
<dbReference type="PROSITE" id="PS50050">
    <property type="entry name" value="TNFR_NGFR_2"/>
    <property type="match status" value="1"/>
</dbReference>
<dbReference type="AlphaFoldDB" id="F7ENY4"/>
<evidence type="ECO:0000259" key="4">
    <source>
        <dbReference type="PROSITE" id="PS50050"/>
    </source>
</evidence>
<reference evidence="5" key="3">
    <citation type="submission" date="2025-09" db="UniProtKB">
        <authorList>
            <consortium name="Ensembl"/>
        </authorList>
    </citation>
    <scope>IDENTIFICATION</scope>
    <source>
        <strain evidence="5">Glennie</strain>
    </source>
</reference>
<dbReference type="eggNOG" id="ENOG502RWJI">
    <property type="taxonomic scope" value="Eukaryota"/>
</dbReference>
<sequence length="590" mass="62404">MTAKCTAASESVCSPCNPDEYLDTWNEEDKCLLQRVCDAGKALVAVHPGNSTSQRQCACTQGYHWSDDCDCCRRNRDCGPGFGARHPLLPNRDTACEPCPPGYYSNSFSATDKCEPWTNCTILGQEEIDPGTNKSDVVCRISFVPTKFWNESSEVTRGLIIPFLFVSVALIGLIFLGIYYRKEGKVLTADLRHWFHVTCTRLKGNKDSSSDSFISTRVALAGHRQPFEGVLLLTVGEKVCPEGAGCPEGLVLGGPGATEPEGGPFLQIPMEDEYLDRPAPSPRGLLALSCLDGTSGSPFPEPLEIGENDSLSLCFTGTESPGEEGTCGCPEWAACTPVSLEKSPQKSGPDAAPRFPEEAERSGPDDWWPPSSRAKGCMGCGTGPGEGPESPAPYTTPQESGPLPPCACGLGFPYDGAESQDPASGRGDAQDHSGAGGSSGTSGTPTGSPTDLPSAPGNVTGNSNSTFISHGKVMNFKGDIIVVYVSQNSQEGPAGTGPTEETVVGSPVQEETLNRCDTFAGNAPLFQEKCADAHPGTPEEDVGQKSRPEGERSPRPPLPAETWGGTDRAATQPVQEEGKAAHCWPTAWHP</sequence>
<evidence type="ECO:0000313" key="6">
    <source>
        <dbReference type="Proteomes" id="UP000002279"/>
    </source>
</evidence>
<dbReference type="Pfam" id="PF00020">
    <property type="entry name" value="TNFR_c6"/>
    <property type="match status" value="1"/>
</dbReference>
<keyword evidence="1" id="KW-1015">Disulfide bond</keyword>
<dbReference type="FunCoup" id="F7ENY4">
    <property type="interactions" value="422"/>
</dbReference>
<comment type="caution">
    <text evidence="1">Lacks conserved residue(s) required for the propagation of feature annotation.</text>
</comment>
<dbReference type="PANTHER" id="PTHR47134">
    <property type="entry name" value="TUMOR NECROSIS FACTOR RECEPTOR SUPERFAMILY MEMBER 11A"/>
    <property type="match status" value="1"/>
</dbReference>
<feature type="disulfide bond" evidence="1">
    <location>
        <begin position="99"/>
        <end position="114"/>
    </location>
</feature>
<keyword evidence="3" id="KW-1133">Transmembrane helix</keyword>
<dbReference type="GO" id="GO:0019955">
    <property type="term" value="F:cytokine binding"/>
    <property type="evidence" value="ECO:0000318"/>
    <property type="project" value="GO_Central"/>
</dbReference>
<feature type="domain" description="TNFR-Cys" evidence="4">
    <location>
        <begin position="98"/>
        <end position="139"/>
    </location>
</feature>
<dbReference type="InterPro" id="IPR034040">
    <property type="entry name" value="TNFRSF11A_N"/>
</dbReference>
<evidence type="ECO:0000256" key="3">
    <source>
        <dbReference type="SAM" id="Phobius"/>
    </source>
</evidence>
<evidence type="ECO:0000313" key="5">
    <source>
        <dbReference type="Ensembl" id="ENSOANP00000012766.2"/>
    </source>
</evidence>
<keyword evidence="6" id="KW-1185">Reference proteome</keyword>
<dbReference type="GO" id="GO:0009897">
    <property type="term" value="C:external side of plasma membrane"/>
    <property type="evidence" value="ECO:0000318"/>
    <property type="project" value="GO_Central"/>
</dbReference>
<dbReference type="GO" id="GO:0048535">
    <property type="term" value="P:lymph node development"/>
    <property type="evidence" value="ECO:0000318"/>
    <property type="project" value="GO_Central"/>
</dbReference>
<dbReference type="SMART" id="SM00208">
    <property type="entry name" value="TNFR"/>
    <property type="match status" value="3"/>
</dbReference>
<gene>
    <name evidence="5" type="primary">TNFRSF11A</name>
</gene>
<keyword evidence="3" id="KW-0812">Transmembrane</keyword>
<feature type="compositionally biased region" description="Basic and acidic residues" evidence="2">
    <location>
        <begin position="355"/>
        <end position="364"/>
    </location>
</feature>
<dbReference type="InterPro" id="IPR022361">
    <property type="entry name" value="TNFR_11A"/>
</dbReference>
<dbReference type="HOGENOM" id="CLU_026571_0_0_1"/>
<dbReference type="InterPro" id="IPR053075">
    <property type="entry name" value="TNFRSF11A"/>
</dbReference>
<dbReference type="SUPFAM" id="SSF57586">
    <property type="entry name" value="TNF receptor-like"/>
    <property type="match status" value="2"/>
</dbReference>
<feature type="repeat" description="TNFR-Cys" evidence="1">
    <location>
        <begin position="98"/>
        <end position="139"/>
    </location>
</feature>
<dbReference type="InterPro" id="IPR041648">
    <property type="entry name" value="RANK_CRD_2"/>
</dbReference>
<dbReference type="PRINTS" id="PR01974">
    <property type="entry name" value="TNFACTORR11A"/>
</dbReference>
<dbReference type="Gene3D" id="2.10.50.10">
    <property type="entry name" value="Tumor Necrosis Factor Receptor, subunit A, domain 2"/>
    <property type="match status" value="2"/>
</dbReference>
<dbReference type="Ensembl" id="ENSOANT00000012768.3">
    <property type="protein sequence ID" value="ENSOANP00000012766.2"/>
    <property type="gene ID" value="ENSOANG00000008029.3"/>
</dbReference>
<dbReference type="GO" id="GO:0072674">
    <property type="term" value="P:multinuclear osteoclast differentiation"/>
    <property type="evidence" value="ECO:0000318"/>
    <property type="project" value="GO_Central"/>
</dbReference>
<dbReference type="GO" id="GO:0005031">
    <property type="term" value="F:tumor necrosis factor receptor activity"/>
    <property type="evidence" value="ECO:0000318"/>
    <property type="project" value="GO_Central"/>
</dbReference>
<organism evidence="5 6">
    <name type="scientific">Ornithorhynchus anatinus</name>
    <name type="common">Duckbill platypus</name>
    <dbReference type="NCBI Taxonomy" id="9258"/>
    <lineage>
        <taxon>Eukaryota</taxon>
        <taxon>Metazoa</taxon>
        <taxon>Chordata</taxon>
        <taxon>Craniata</taxon>
        <taxon>Vertebrata</taxon>
        <taxon>Euteleostomi</taxon>
        <taxon>Mammalia</taxon>
        <taxon>Monotremata</taxon>
        <taxon>Ornithorhynchidae</taxon>
        <taxon>Ornithorhynchus</taxon>
    </lineage>
</organism>
<dbReference type="InterPro" id="IPR001368">
    <property type="entry name" value="TNFR/NGFR_Cys_rich_reg"/>
</dbReference>
<dbReference type="Proteomes" id="UP000002279">
    <property type="component" value="Chromosome X3"/>
</dbReference>
<dbReference type="GO" id="GO:0001503">
    <property type="term" value="P:ossification"/>
    <property type="evidence" value="ECO:0000318"/>
    <property type="project" value="GO_Central"/>
</dbReference>
<feature type="region of interest" description="Disordered" evidence="2">
    <location>
        <begin position="340"/>
        <end position="463"/>
    </location>
</feature>
<dbReference type="OMA" id="CQRNTIC"/>
<evidence type="ECO:0000256" key="1">
    <source>
        <dbReference type="PROSITE-ProRule" id="PRU00206"/>
    </source>
</evidence>
<dbReference type="GO" id="GO:0045780">
    <property type="term" value="P:positive regulation of bone resorption"/>
    <property type="evidence" value="ECO:0000318"/>
    <property type="project" value="GO_Central"/>
</dbReference>
<evidence type="ECO:0000256" key="2">
    <source>
        <dbReference type="SAM" id="MobiDB-lite"/>
    </source>
</evidence>
<name>F7ENY4_ORNAN</name>
<dbReference type="PANTHER" id="PTHR47134:SF1">
    <property type="entry name" value="TUMOR NECROSIS FACTOR RECEPTOR SUPERFAMILY MEMBER 11A"/>
    <property type="match status" value="1"/>
</dbReference>
<accession>F7ENY4</accession>
<feature type="region of interest" description="Disordered" evidence="2">
    <location>
        <begin position="529"/>
        <end position="590"/>
    </location>
</feature>
<protein>
    <recommendedName>
        <fullName evidence="4">TNFR-Cys domain-containing protein</fullName>
    </recommendedName>
</protein>
<proteinExistence type="predicted"/>